<keyword evidence="2" id="KW-1185">Reference proteome</keyword>
<dbReference type="Proteomes" id="UP000230002">
    <property type="component" value="Unassembled WGS sequence"/>
</dbReference>
<dbReference type="EMBL" id="AYKW01000019">
    <property type="protein sequence ID" value="PIL29694.1"/>
    <property type="molecule type" value="Genomic_DNA"/>
</dbReference>
<organism evidence="1 2">
    <name type="scientific">Ganoderma sinense ZZ0214-1</name>
    <dbReference type="NCBI Taxonomy" id="1077348"/>
    <lineage>
        <taxon>Eukaryota</taxon>
        <taxon>Fungi</taxon>
        <taxon>Dikarya</taxon>
        <taxon>Basidiomycota</taxon>
        <taxon>Agaricomycotina</taxon>
        <taxon>Agaricomycetes</taxon>
        <taxon>Polyporales</taxon>
        <taxon>Polyporaceae</taxon>
        <taxon>Ganoderma</taxon>
    </lineage>
</organism>
<sequence>MPDDQLGSHPLENEAPGSATPDISLLASLFGPKPEPNVIDTRTAWPVPHIMVRCGEIEFACGRQAIVGMGKVGFLEWMYQKFMWKPQRKYDVYKTFYFESSRYSKEAKVLGTFHDVHGASDMGPVVLSELGWAEMMENVVKLEVVYDENLKSEGQGQPLKQG</sequence>
<accession>A0A2G8S7I0</accession>
<evidence type="ECO:0000313" key="1">
    <source>
        <dbReference type="EMBL" id="PIL29694.1"/>
    </source>
</evidence>
<reference evidence="1 2" key="1">
    <citation type="journal article" date="2015" name="Sci. Rep.">
        <title>Chromosome-level genome map provides insights into diverse defense mechanisms in the medicinal fungus Ganoderma sinense.</title>
        <authorList>
            <person name="Zhu Y."/>
            <person name="Xu J."/>
            <person name="Sun C."/>
            <person name="Zhou S."/>
            <person name="Xu H."/>
            <person name="Nelson D.R."/>
            <person name="Qian J."/>
            <person name="Song J."/>
            <person name="Luo H."/>
            <person name="Xiang L."/>
            <person name="Li Y."/>
            <person name="Xu Z."/>
            <person name="Ji A."/>
            <person name="Wang L."/>
            <person name="Lu S."/>
            <person name="Hayward A."/>
            <person name="Sun W."/>
            <person name="Li X."/>
            <person name="Schwartz D.C."/>
            <person name="Wang Y."/>
            <person name="Chen S."/>
        </authorList>
    </citation>
    <scope>NUCLEOTIDE SEQUENCE [LARGE SCALE GENOMIC DNA]</scope>
    <source>
        <strain evidence="1 2">ZZ0214-1</strain>
    </source>
</reference>
<gene>
    <name evidence="1" type="ORF">GSI_08132</name>
</gene>
<dbReference type="OrthoDB" id="2986010at2759"/>
<proteinExistence type="predicted"/>
<name>A0A2G8S7I0_9APHY</name>
<protein>
    <submittedName>
        <fullName evidence="1">Uncharacterized protein</fullName>
    </submittedName>
</protein>
<dbReference type="AlphaFoldDB" id="A0A2G8S7I0"/>
<evidence type="ECO:0000313" key="2">
    <source>
        <dbReference type="Proteomes" id="UP000230002"/>
    </source>
</evidence>
<comment type="caution">
    <text evidence="1">The sequence shown here is derived from an EMBL/GenBank/DDBJ whole genome shotgun (WGS) entry which is preliminary data.</text>
</comment>